<comment type="caution">
    <text evidence="1">The sequence shown here is derived from an EMBL/GenBank/DDBJ whole genome shotgun (WGS) entry which is preliminary data.</text>
</comment>
<accession>A0A836C781</accession>
<evidence type="ECO:0000313" key="2">
    <source>
        <dbReference type="Proteomes" id="UP000612055"/>
    </source>
</evidence>
<dbReference type="SUPFAM" id="SSF52047">
    <property type="entry name" value="RNI-like"/>
    <property type="match status" value="1"/>
</dbReference>
<sequence length="496" mass="52354">MPCSIRLLRPFADASRNSPLPTEWLSADTSLLAAETAPHAVAKAFPELKTLSLWDDGAFNESFAAALQLLLGTAGGSGSPQQPLLPNLTDLRMVMPNLREKDLPDLPPAVAAGLRGATQLRRLELSCNLPAAAAERASIEDLAGLVGLESVRIGSVGTPLIGPLVQPLTALTSLAFRCPESLSADVLAGLPAGLVRLAAYEARLDVSGLSRLSSLTQLSCAALVAPPGPVAPLVPVAAPRSWALPPRLASCTLFGQRPEQLPRLRPHAALRWDVVLTLKAGQHLSPESALLPEAEAALCGAASILADSMARGSTVKVETQPALGQMGDVWPVGGEAEVGPGRRNNRTWLEALGQTRMSSLLLKGFALSHQDLETVSCMRSVETLQISWLCSYPSSALPLLARLPALVDISIDVNDWILGSKMEGPMRIPPHASGALLALCNDGRWPGKALTVNLNHSAHITAAMKSALDDVVAELKKELRLLGVNEEVLRLVPYSA</sequence>
<keyword evidence="2" id="KW-1185">Reference proteome</keyword>
<dbReference type="AlphaFoldDB" id="A0A836C781"/>
<dbReference type="EMBL" id="JAEHOE010000001">
    <property type="protein sequence ID" value="KAG2501729.1"/>
    <property type="molecule type" value="Genomic_DNA"/>
</dbReference>
<reference evidence="1" key="1">
    <citation type="journal article" date="2020" name="bioRxiv">
        <title>Comparative genomics of Chlamydomonas.</title>
        <authorList>
            <person name="Craig R.J."/>
            <person name="Hasan A.R."/>
            <person name="Ness R.W."/>
            <person name="Keightley P.D."/>
        </authorList>
    </citation>
    <scope>NUCLEOTIDE SEQUENCE</scope>
    <source>
        <strain evidence="1">CCAP 11/70</strain>
    </source>
</reference>
<evidence type="ECO:0000313" key="1">
    <source>
        <dbReference type="EMBL" id="KAG2501729.1"/>
    </source>
</evidence>
<dbReference type="OrthoDB" id="562334at2759"/>
<organism evidence="1 2">
    <name type="scientific">Edaphochlamys debaryana</name>
    <dbReference type="NCBI Taxonomy" id="47281"/>
    <lineage>
        <taxon>Eukaryota</taxon>
        <taxon>Viridiplantae</taxon>
        <taxon>Chlorophyta</taxon>
        <taxon>core chlorophytes</taxon>
        <taxon>Chlorophyceae</taxon>
        <taxon>CS clade</taxon>
        <taxon>Chlamydomonadales</taxon>
        <taxon>Chlamydomonadales incertae sedis</taxon>
        <taxon>Edaphochlamys</taxon>
    </lineage>
</organism>
<dbReference type="Proteomes" id="UP000612055">
    <property type="component" value="Unassembled WGS sequence"/>
</dbReference>
<proteinExistence type="predicted"/>
<gene>
    <name evidence="1" type="ORF">HYH03_000229</name>
</gene>
<name>A0A836C781_9CHLO</name>
<protein>
    <submittedName>
        <fullName evidence="1">Uncharacterized protein</fullName>
    </submittedName>
</protein>